<organism evidence="2 3">
    <name type="scientific">Ferruginibacter yonginensis</name>
    <dbReference type="NCBI Taxonomy" id="1310416"/>
    <lineage>
        <taxon>Bacteria</taxon>
        <taxon>Pseudomonadati</taxon>
        <taxon>Bacteroidota</taxon>
        <taxon>Chitinophagia</taxon>
        <taxon>Chitinophagales</taxon>
        <taxon>Chitinophagaceae</taxon>
        <taxon>Ferruginibacter</taxon>
    </lineage>
</organism>
<comment type="caution">
    <text evidence="2">The sequence shown here is derived from an EMBL/GenBank/DDBJ whole genome shotgun (WGS) entry which is preliminary data.</text>
</comment>
<feature type="chain" id="PRO_5046241670" description="tRNA modification GTPase" evidence="1">
    <location>
        <begin position="20"/>
        <end position="391"/>
    </location>
</feature>
<keyword evidence="3" id="KW-1185">Reference proteome</keyword>
<name>A0ABV8QN35_9BACT</name>
<evidence type="ECO:0000256" key="1">
    <source>
        <dbReference type="SAM" id="SignalP"/>
    </source>
</evidence>
<evidence type="ECO:0000313" key="3">
    <source>
        <dbReference type="Proteomes" id="UP001595907"/>
    </source>
</evidence>
<evidence type="ECO:0008006" key="4">
    <source>
        <dbReference type="Google" id="ProtNLM"/>
    </source>
</evidence>
<protein>
    <recommendedName>
        <fullName evidence="4">tRNA modification GTPase</fullName>
    </recommendedName>
</protein>
<sequence length="391" mass="45211">MKTTLLIIFVVFFSAFSSAQITFEPSYFIKNDGSRIDCLIKNKDWKNNPKEFAYKLNATDIEKNIKIDEVKLFEIANKLKYEKHVVEIDYSSEEISKLTENPLPVFETDTLFLKVLIEGKATLYYFENGNVNRYFFKVGDGEVTQLVYKSYLFSDGNIAYNKAYQTQILTDMQHPNLTEKVINKINYNSKDLINAFLIYNENKGSNYNNLAKTKSTNISVRPGIEFSNAVISNPAIFNNNIKTATNLNFRIGIEAEFLLGFNNNKWAIIVEPTYKSINSTTSFPDRKVVLKYNTIEVPIGVRYYSFLNSQSKLFFNAQFMQDFALNSTIKYNTVPLKITTKGNFVFGLGYKYLNKYGIEVRFNTTKDILKDYVVWKADYNSTCIVFSYKLF</sequence>
<evidence type="ECO:0000313" key="2">
    <source>
        <dbReference type="EMBL" id="MFC4261631.1"/>
    </source>
</evidence>
<dbReference type="EMBL" id="JBHSCZ010000001">
    <property type="protein sequence ID" value="MFC4261631.1"/>
    <property type="molecule type" value="Genomic_DNA"/>
</dbReference>
<reference evidence="3" key="1">
    <citation type="journal article" date="2019" name="Int. J. Syst. Evol. Microbiol.">
        <title>The Global Catalogue of Microorganisms (GCM) 10K type strain sequencing project: providing services to taxonomists for standard genome sequencing and annotation.</title>
        <authorList>
            <consortium name="The Broad Institute Genomics Platform"/>
            <consortium name="The Broad Institute Genome Sequencing Center for Infectious Disease"/>
            <person name="Wu L."/>
            <person name="Ma J."/>
        </authorList>
    </citation>
    <scope>NUCLEOTIDE SEQUENCE [LARGE SCALE GENOMIC DNA]</scope>
    <source>
        <strain evidence="3">CECT 8289</strain>
    </source>
</reference>
<gene>
    <name evidence="2" type="ORF">ACFOWM_01955</name>
</gene>
<dbReference type="RefSeq" id="WP_379706333.1">
    <property type="nucleotide sequence ID" value="NZ_JBHSCZ010000001.1"/>
</dbReference>
<accession>A0ABV8QN35</accession>
<proteinExistence type="predicted"/>
<feature type="signal peptide" evidence="1">
    <location>
        <begin position="1"/>
        <end position="19"/>
    </location>
</feature>
<keyword evidence="1" id="KW-0732">Signal</keyword>
<dbReference type="Proteomes" id="UP001595907">
    <property type="component" value="Unassembled WGS sequence"/>
</dbReference>